<dbReference type="PANTHER" id="PTHR35399:SF4">
    <property type="entry name" value="MEMBRANE PROTEIN"/>
    <property type="match status" value="1"/>
</dbReference>
<gene>
    <name evidence="1" type="ORF">DEH84_11145</name>
</gene>
<dbReference type="PANTHER" id="PTHR35399">
    <property type="entry name" value="SLR8030 PROTEIN"/>
    <property type="match status" value="1"/>
</dbReference>
<sequence length="505" mass="52997">MKPHDMKRRQMLQGSGALMAAGLFTTLQGLQMRQAHAATRFSNLVTGPYGALAPVNDLSTGLPLLMLPSGFSYKSFGWTGDLMANGQRCPSNHDGMAVVRTRQVGRSTEMVLVRNHERGTGDYASRIQAPGVYDDGQIAGATALGGTTNLVFRDGNWVSMAPSLGGTLVNCAGGVTPWGTWLSCEEINTNNVSTTGKKHGYVFEVTADPLQTTGQPIVGMGRFAHEAVAVDPKSGIVYETEDARNVSALYRYVPHVTPGGVGSLVQGGELQAARVKGRPNASLIVASMGDEVELEWVTIANPDADITTTAALSLVPPGITSATGCSGTFAQAWNAGCLQMSRGEGIWYHAGKMYIADTSVGVDSSNRPGRGDGAVWELDLATMKMKAIYVSSGQLVGNNPDNITVSPRGGILLCEDGGNSPDSYGSGSRMFGLTAQGDAYYFAKNTVNLTAAQIAAAGKSVNAGDHQGSEFCGACWDPSGRVLFVNIQTPGITFAITGPWARGNQ</sequence>
<evidence type="ECO:0000313" key="1">
    <source>
        <dbReference type="EMBL" id="AWI53919.1"/>
    </source>
</evidence>
<dbReference type="Pfam" id="PF05787">
    <property type="entry name" value="PhoX"/>
    <property type="match status" value="2"/>
</dbReference>
<dbReference type="InterPro" id="IPR006311">
    <property type="entry name" value="TAT_signal"/>
</dbReference>
<reference evidence="1 2" key="1">
    <citation type="submission" date="2018-05" db="EMBL/GenBank/DDBJ databases">
        <title>complete genome sequence of Aquabacterium olei NBRC 110486.</title>
        <authorList>
            <person name="Tang B."/>
            <person name="Chang J."/>
            <person name="Zhang L."/>
            <person name="Yang H."/>
        </authorList>
    </citation>
    <scope>NUCLEOTIDE SEQUENCE [LARGE SCALE GENOMIC DNA]</scope>
    <source>
        <strain evidence="1 2">NBRC 110486</strain>
    </source>
</reference>
<dbReference type="SUPFAM" id="SSF63825">
    <property type="entry name" value="YWTD domain"/>
    <property type="match status" value="1"/>
</dbReference>
<accession>A0A2U8FSC3</accession>
<dbReference type="OrthoDB" id="9801383at2"/>
<dbReference type="AlphaFoldDB" id="A0A2U8FSC3"/>
<dbReference type="Proteomes" id="UP000244892">
    <property type="component" value="Chromosome"/>
</dbReference>
<proteinExistence type="predicted"/>
<protein>
    <submittedName>
        <fullName evidence="1">Phosphatase</fullName>
    </submittedName>
</protein>
<keyword evidence="2" id="KW-1185">Reference proteome</keyword>
<dbReference type="EMBL" id="CP029210">
    <property type="protein sequence ID" value="AWI53919.1"/>
    <property type="molecule type" value="Genomic_DNA"/>
</dbReference>
<dbReference type="PROSITE" id="PS51318">
    <property type="entry name" value="TAT"/>
    <property type="match status" value="1"/>
</dbReference>
<name>A0A2U8FSC3_9BURK</name>
<dbReference type="InterPro" id="IPR008557">
    <property type="entry name" value="PhoX"/>
</dbReference>
<dbReference type="RefSeq" id="WP_109036916.1">
    <property type="nucleotide sequence ID" value="NZ_CP029210.1"/>
</dbReference>
<evidence type="ECO:0000313" key="2">
    <source>
        <dbReference type="Proteomes" id="UP000244892"/>
    </source>
</evidence>
<organism evidence="1 2">
    <name type="scientific">Aquabacterium olei</name>
    <dbReference type="NCBI Taxonomy" id="1296669"/>
    <lineage>
        <taxon>Bacteria</taxon>
        <taxon>Pseudomonadati</taxon>
        <taxon>Pseudomonadota</taxon>
        <taxon>Betaproteobacteria</taxon>
        <taxon>Burkholderiales</taxon>
        <taxon>Aquabacterium</taxon>
    </lineage>
</organism>
<dbReference type="KEGG" id="aon:DEH84_11145"/>